<dbReference type="EMBL" id="VLTN01000017">
    <property type="protein sequence ID" value="KAA0153093.1"/>
    <property type="molecule type" value="Genomic_DNA"/>
</dbReference>
<sequence length="394" mass="37819">MASPSLPQRVGDALATAGQTAKTPLDALAAVVAVVCREAGLRSLQPSAGEGSPLQAAPGTGALFREVCSTGGAGGASSGSDGPAERELLFAAERAAKELSGPTPALQIQLVQGGDTVFVTGIVVRCDRTGDVMAGPFGAELDVKRWTVAGGTDAPSLLAPLWDPSAAKRLTEEVANGLIQPASAVMLAACSDAAPAGGGAASRLATGAAGAGRRPEVWSVSQVPRATGKRSSPALPGFAAAEPLPTAASRRSASAAAAAAGRLDEVPGAAGSRLSVPVRGPARSGPLNPDLEPGGGAFVGMGGAGTGPMGIGGGFGGGGGMLVGPGHPGFGMGGMGGLGGAGGVGGARFDPVGPPGTGPGTGRGGRASGRGGLHRDLLQPPGWDGTGGDDDSLM</sequence>
<protein>
    <submittedName>
        <fullName evidence="2">Uncharacterized protein</fullName>
    </submittedName>
</protein>
<dbReference type="AlphaFoldDB" id="A0A5A8CJ46"/>
<organism evidence="2 3">
    <name type="scientific">Cafeteria roenbergensis</name>
    <name type="common">Marine flagellate</name>
    <dbReference type="NCBI Taxonomy" id="33653"/>
    <lineage>
        <taxon>Eukaryota</taxon>
        <taxon>Sar</taxon>
        <taxon>Stramenopiles</taxon>
        <taxon>Bigyra</taxon>
        <taxon>Opalozoa</taxon>
        <taxon>Bicosoecida</taxon>
        <taxon>Cafeteriaceae</taxon>
        <taxon>Cafeteria</taxon>
    </lineage>
</organism>
<evidence type="ECO:0000313" key="3">
    <source>
        <dbReference type="Proteomes" id="UP000323011"/>
    </source>
</evidence>
<dbReference type="Proteomes" id="UP000323011">
    <property type="component" value="Unassembled WGS sequence"/>
</dbReference>
<name>A0A5A8CJ46_CAFRO</name>
<reference evidence="2 3" key="1">
    <citation type="submission" date="2019-07" db="EMBL/GenBank/DDBJ databases">
        <title>Genomes of Cafeteria roenbergensis.</title>
        <authorList>
            <person name="Fischer M.G."/>
            <person name="Hackl T."/>
            <person name="Roman M."/>
        </authorList>
    </citation>
    <scope>NUCLEOTIDE SEQUENCE [LARGE SCALE GENOMIC DNA]</scope>
    <source>
        <strain evidence="2 3">BVI</strain>
    </source>
</reference>
<accession>A0A5A8CJ46</accession>
<feature type="compositionally biased region" description="Gly residues" evidence="1">
    <location>
        <begin position="358"/>
        <end position="371"/>
    </location>
</feature>
<gene>
    <name evidence="2" type="ORF">FNF29_03281</name>
</gene>
<evidence type="ECO:0000313" key="2">
    <source>
        <dbReference type="EMBL" id="KAA0153093.1"/>
    </source>
</evidence>
<proteinExistence type="predicted"/>
<evidence type="ECO:0000256" key="1">
    <source>
        <dbReference type="SAM" id="MobiDB-lite"/>
    </source>
</evidence>
<feature type="region of interest" description="Disordered" evidence="1">
    <location>
        <begin position="346"/>
        <end position="394"/>
    </location>
</feature>
<keyword evidence="3" id="KW-1185">Reference proteome</keyword>
<feature type="region of interest" description="Disordered" evidence="1">
    <location>
        <begin position="270"/>
        <end position="294"/>
    </location>
</feature>
<feature type="compositionally biased region" description="Low complexity" evidence="1">
    <location>
        <begin position="201"/>
        <end position="212"/>
    </location>
</feature>
<feature type="region of interest" description="Disordered" evidence="1">
    <location>
        <begin position="201"/>
        <end position="238"/>
    </location>
</feature>
<comment type="caution">
    <text evidence="2">The sequence shown here is derived from an EMBL/GenBank/DDBJ whole genome shotgun (WGS) entry which is preliminary data.</text>
</comment>